<gene>
    <name evidence="2" type="ORF">COI98_13425</name>
</gene>
<dbReference type="EMBL" id="NUWJ01000114">
    <property type="protein sequence ID" value="PFK18058.1"/>
    <property type="molecule type" value="Genomic_DNA"/>
</dbReference>
<feature type="compositionally biased region" description="Low complexity" evidence="1">
    <location>
        <begin position="197"/>
        <end position="225"/>
    </location>
</feature>
<feature type="compositionally biased region" description="Low complexity" evidence="1">
    <location>
        <begin position="115"/>
        <end position="127"/>
    </location>
</feature>
<feature type="compositionally biased region" description="Polar residues" evidence="1">
    <location>
        <begin position="187"/>
        <end position="196"/>
    </location>
</feature>
<proteinExistence type="predicted"/>
<feature type="region of interest" description="Disordered" evidence="1">
    <location>
        <begin position="35"/>
        <end position="92"/>
    </location>
</feature>
<comment type="caution">
    <text evidence="2">The sequence shown here is derived from an EMBL/GenBank/DDBJ whole genome shotgun (WGS) entry which is preliminary data.</text>
</comment>
<feature type="compositionally biased region" description="Polar residues" evidence="1">
    <location>
        <begin position="35"/>
        <end position="58"/>
    </location>
</feature>
<accession>A0A9X6X266</accession>
<dbReference type="Proteomes" id="UP000224413">
    <property type="component" value="Unassembled WGS sequence"/>
</dbReference>
<protein>
    <recommendedName>
        <fullName evidence="4">Lipoprotein</fullName>
    </recommendedName>
</protein>
<feature type="compositionally biased region" description="Basic and acidic residues" evidence="1">
    <location>
        <begin position="77"/>
        <end position="91"/>
    </location>
</feature>
<feature type="region of interest" description="Disordered" evidence="1">
    <location>
        <begin position="115"/>
        <end position="237"/>
    </location>
</feature>
<organism evidence="2 3">
    <name type="scientific">Bacillus cereus</name>
    <dbReference type="NCBI Taxonomy" id="1396"/>
    <lineage>
        <taxon>Bacteria</taxon>
        <taxon>Bacillati</taxon>
        <taxon>Bacillota</taxon>
        <taxon>Bacilli</taxon>
        <taxon>Bacillales</taxon>
        <taxon>Bacillaceae</taxon>
        <taxon>Bacillus</taxon>
        <taxon>Bacillus cereus group</taxon>
    </lineage>
</organism>
<dbReference type="PROSITE" id="PS51257">
    <property type="entry name" value="PROKAR_LIPOPROTEIN"/>
    <property type="match status" value="1"/>
</dbReference>
<evidence type="ECO:0000313" key="2">
    <source>
        <dbReference type="EMBL" id="PFK18058.1"/>
    </source>
</evidence>
<dbReference type="AlphaFoldDB" id="A0A9X6X266"/>
<evidence type="ECO:0000313" key="3">
    <source>
        <dbReference type="Proteomes" id="UP000224413"/>
    </source>
</evidence>
<feature type="compositionally biased region" description="Low complexity" evidence="1">
    <location>
        <begin position="164"/>
        <end position="186"/>
    </location>
</feature>
<evidence type="ECO:0008006" key="4">
    <source>
        <dbReference type="Google" id="ProtNLM"/>
    </source>
</evidence>
<reference evidence="2 3" key="1">
    <citation type="submission" date="2017-09" db="EMBL/GenBank/DDBJ databases">
        <title>Large-scale bioinformatics analysis of Bacillus genomes uncovers conserved roles of natural products in bacterial physiology.</title>
        <authorList>
            <consortium name="Agbiome Team Llc"/>
            <person name="Bleich R.M."/>
            <person name="Grubbs K.J."/>
            <person name="Santa Maria K.C."/>
            <person name="Allen S.E."/>
            <person name="Farag S."/>
            <person name="Shank E.A."/>
            <person name="Bowers A."/>
        </authorList>
    </citation>
    <scope>NUCLEOTIDE SEQUENCE [LARGE SCALE GENOMIC DNA]</scope>
    <source>
        <strain evidence="2 3">AFS083741</strain>
    </source>
</reference>
<name>A0A9X6X266_BACCE</name>
<sequence length="237" mass="24670">MKMSNKKFMKIAANLGISTALLTGCVSDIDESNSLATDQDTTNDVGSQKQCSSNQVDENGNECFEEIPTEGPVNHANNKDKQDNPSIEHDNGWSSALVPFAAGAAGMMLANSLNKKNPGHINNNNNHTYRPPMTQRPAPEAPKEQDKGRGSNTSAVTSGGGASNNGNSNKNNSTNTPPSTNKNGTNDKVNLNKDSANNNNTSTPKTNNPNQPSKPSTSSKVSSGSSGIGNAKAPAGS</sequence>
<feature type="compositionally biased region" description="Acidic residues" evidence="1">
    <location>
        <begin position="59"/>
        <end position="68"/>
    </location>
</feature>
<dbReference type="RefSeq" id="WP_098583469.1">
    <property type="nucleotide sequence ID" value="NZ_NUWJ01000114.1"/>
</dbReference>
<evidence type="ECO:0000256" key="1">
    <source>
        <dbReference type="SAM" id="MobiDB-lite"/>
    </source>
</evidence>